<keyword evidence="3" id="KW-1185">Reference proteome</keyword>
<evidence type="ECO:0000313" key="3">
    <source>
        <dbReference type="Proteomes" id="UP001186944"/>
    </source>
</evidence>
<keyword evidence="1" id="KW-1133">Transmembrane helix</keyword>
<dbReference type="EMBL" id="VSWD01000002">
    <property type="protein sequence ID" value="KAK3107915.1"/>
    <property type="molecule type" value="Genomic_DNA"/>
</dbReference>
<evidence type="ECO:0000313" key="2">
    <source>
        <dbReference type="EMBL" id="KAK3107915.1"/>
    </source>
</evidence>
<accession>A0AA88YLB0</accession>
<feature type="transmembrane region" description="Helical" evidence="1">
    <location>
        <begin position="408"/>
        <end position="430"/>
    </location>
</feature>
<name>A0AA88YLB0_PINIB</name>
<protein>
    <submittedName>
        <fullName evidence="2">Uncharacterized protein</fullName>
    </submittedName>
</protein>
<gene>
    <name evidence="2" type="ORF">FSP39_025038</name>
</gene>
<feature type="transmembrane region" description="Helical" evidence="1">
    <location>
        <begin position="381"/>
        <end position="401"/>
    </location>
</feature>
<keyword evidence="1" id="KW-0472">Membrane</keyword>
<comment type="caution">
    <text evidence="2">The sequence shown here is derived from an EMBL/GenBank/DDBJ whole genome shotgun (WGS) entry which is preliminary data.</text>
</comment>
<organism evidence="2 3">
    <name type="scientific">Pinctada imbricata</name>
    <name type="common">Atlantic pearl-oyster</name>
    <name type="synonym">Pinctada martensii</name>
    <dbReference type="NCBI Taxonomy" id="66713"/>
    <lineage>
        <taxon>Eukaryota</taxon>
        <taxon>Metazoa</taxon>
        <taxon>Spiralia</taxon>
        <taxon>Lophotrochozoa</taxon>
        <taxon>Mollusca</taxon>
        <taxon>Bivalvia</taxon>
        <taxon>Autobranchia</taxon>
        <taxon>Pteriomorphia</taxon>
        <taxon>Pterioida</taxon>
        <taxon>Pterioidea</taxon>
        <taxon>Pteriidae</taxon>
        <taxon>Pinctada</taxon>
    </lineage>
</organism>
<reference evidence="2" key="1">
    <citation type="submission" date="2019-08" db="EMBL/GenBank/DDBJ databases">
        <title>The improved chromosome-level genome for the pearl oyster Pinctada fucata martensii using PacBio sequencing and Hi-C.</title>
        <authorList>
            <person name="Zheng Z."/>
        </authorList>
    </citation>
    <scope>NUCLEOTIDE SEQUENCE</scope>
    <source>
        <strain evidence="2">ZZ-2019</strain>
        <tissue evidence="2">Adductor muscle</tissue>
    </source>
</reference>
<sequence>MDNKFQTFEHTVLNISSTIFEQVDQTNILRSRLNRLRQSVQSLVEGKITPHLIDRNTLSNVLHNIKHLMRKHYPQFYLTHLDPSFYYSNGKFIYSRNHASLYITIKFPLSSLERPLKLYKVISLPVPVHHNVTSKHATQLLTLPDYFAITPHHDHYLPLSSKDLINCHHDSVMLCDINLALTPITALDCTMALYSNNRHQIQDLCDFRFTQNLLKPDIIELSETTALVYNSKNLILDCPREKKIIPGCSFCIVYIPCTCSLSTDTLYYSPRLVKCYNTSTSITVVHPVNLALFQQFFDDSSLNNIFGDTKFPKPINFSIPKFQFYNNTFSDVLANDKKDHLSLKKIAKAVKKDQKIFHNLAEPLLDGLIAIPQGWPDVNSLIAFSAIGIAIVSLLLSLLMFCKMRKMAASLLIMQQVKGSASATVPSFIFHVESQTTPSYTDFLQSEFSWTHASVIVGAVVLVILLVITILMYRSKTRKFTFIALELTSGGDCVIVPVMHLSLCPSYYHFSKPRIRDVSLASFPSLRLNVQWSPFCVTDKRTDTIMAVPGSIDLNLFTYFRVKKIIQQPFSAYVLTIHNNYGFSLNNHTSGTSPP</sequence>
<dbReference type="AlphaFoldDB" id="A0AA88YLB0"/>
<evidence type="ECO:0000256" key="1">
    <source>
        <dbReference type="SAM" id="Phobius"/>
    </source>
</evidence>
<proteinExistence type="predicted"/>
<feature type="transmembrane region" description="Helical" evidence="1">
    <location>
        <begin position="450"/>
        <end position="473"/>
    </location>
</feature>
<dbReference type="Proteomes" id="UP001186944">
    <property type="component" value="Unassembled WGS sequence"/>
</dbReference>
<keyword evidence="1" id="KW-0812">Transmembrane</keyword>